<dbReference type="Pfam" id="PF00095">
    <property type="entry name" value="WAP"/>
    <property type="match status" value="1"/>
</dbReference>
<gene>
    <name evidence="5" type="primary">LOC101712612</name>
</gene>
<accession>A0AAX6QA38</accession>
<proteinExistence type="predicted"/>
<dbReference type="KEGG" id="hgl:101712612"/>
<sequence>MKTSTVLVLVAFVVMGMDMAYAWLPVHTTQQKRGACPEVRRGQFGICVEACSGDQSCPREKKCCSNGCGHVCTAPVFKKGDFGRHVKHGKDLDKHV</sequence>
<dbReference type="RefSeq" id="XP_004870487.1">
    <property type="nucleotide sequence ID" value="XM_004870430.2"/>
</dbReference>
<keyword evidence="1" id="KW-0646">Protease inhibitor</keyword>
<dbReference type="InterPro" id="IPR050514">
    <property type="entry name" value="WAP_four-disulfide_core"/>
</dbReference>
<dbReference type="InterPro" id="IPR036645">
    <property type="entry name" value="Elafin-like_sf"/>
</dbReference>
<dbReference type="AlphaFoldDB" id="A0AAX6QA38"/>
<dbReference type="GeneID" id="101712612"/>
<feature type="domain" description="WAP" evidence="3">
    <location>
        <begin position="29"/>
        <end position="76"/>
    </location>
</feature>
<dbReference type="SUPFAM" id="SSF57256">
    <property type="entry name" value="Elafin-like"/>
    <property type="match status" value="1"/>
</dbReference>
<dbReference type="PRINTS" id="PR00003">
    <property type="entry name" value="4DISULPHCORE"/>
</dbReference>
<evidence type="ECO:0000313" key="4">
    <source>
        <dbReference type="Proteomes" id="UP000694906"/>
    </source>
</evidence>
<dbReference type="Gene3D" id="4.10.75.10">
    <property type="entry name" value="Elafin-like"/>
    <property type="match status" value="1"/>
</dbReference>
<evidence type="ECO:0000313" key="5">
    <source>
        <dbReference type="RefSeq" id="XP_004870487.1"/>
    </source>
</evidence>
<evidence type="ECO:0000259" key="3">
    <source>
        <dbReference type="PROSITE" id="PS51390"/>
    </source>
</evidence>
<feature type="chain" id="PRO_5043780468" evidence="2">
    <location>
        <begin position="23"/>
        <end position="96"/>
    </location>
</feature>
<protein>
    <submittedName>
        <fullName evidence="5">WAP four-disulfide core domain protein 18</fullName>
    </submittedName>
</protein>
<organism evidence="4 5">
    <name type="scientific">Heterocephalus glaber</name>
    <name type="common">Naked mole rat</name>
    <dbReference type="NCBI Taxonomy" id="10181"/>
    <lineage>
        <taxon>Eukaryota</taxon>
        <taxon>Metazoa</taxon>
        <taxon>Chordata</taxon>
        <taxon>Craniata</taxon>
        <taxon>Vertebrata</taxon>
        <taxon>Euteleostomi</taxon>
        <taxon>Mammalia</taxon>
        <taxon>Eutheria</taxon>
        <taxon>Euarchontoglires</taxon>
        <taxon>Glires</taxon>
        <taxon>Rodentia</taxon>
        <taxon>Hystricomorpha</taxon>
        <taxon>Bathyergidae</taxon>
        <taxon>Heterocephalus</taxon>
    </lineage>
</organism>
<feature type="signal peptide" evidence="2">
    <location>
        <begin position="1"/>
        <end position="22"/>
    </location>
</feature>
<dbReference type="InterPro" id="IPR008197">
    <property type="entry name" value="WAP_dom"/>
</dbReference>
<reference evidence="5" key="1">
    <citation type="submission" date="2025-08" db="UniProtKB">
        <authorList>
            <consortium name="RefSeq"/>
        </authorList>
    </citation>
    <scope>IDENTIFICATION</scope>
</reference>
<dbReference type="PROSITE" id="PS51390">
    <property type="entry name" value="WAP"/>
    <property type="match status" value="1"/>
</dbReference>
<keyword evidence="2" id="KW-0732">Signal</keyword>
<dbReference type="GO" id="GO:0005615">
    <property type="term" value="C:extracellular space"/>
    <property type="evidence" value="ECO:0007669"/>
    <property type="project" value="TreeGrafter"/>
</dbReference>
<dbReference type="GO" id="GO:0019731">
    <property type="term" value="P:antibacterial humoral response"/>
    <property type="evidence" value="ECO:0007669"/>
    <property type="project" value="TreeGrafter"/>
</dbReference>
<dbReference type="GO" id="GO:0004867">
    <property type="term" value="F:serine-type endopeptidase inhibitor activity"/>
    <property type="evidence" value="ECO:0007669"/>
    <property type="project" value="TreeGrafter"/>
</dbReference>
<dbReference type="PANTHER" id="PTHR19441:SF91">
    <property type="entry name" value="WAP DOMAIN-CONTAINING PROTEIN"/>
    <property type="match status" value="1"/>
</dbReference>
<dbReference type="Proteomes" id="UP000694906">
    <property type="component" value="Unplaced"/>
</dbReference>
<evidence type="ECO:0000256" key="1">
    <source>
        <dbReference type="ARBA" id="ARBA00022690"/>
    </source>
</evidence>
<dbReference type="SMART" id="SM00217">
    <property type="entry name" value="WAP"/>
    <property type="match status" value="1"/>
</dbReference>
<name>A0AAX6QA38_HETGA</name>
<dbReference type="FunFam" id="4.10.75.10:FF:000001">
    <property type="entry name" value="Anosmin 1"/>
    <property type="match status" value="1"/>
</dbReference>
<evidence type="ECO:0000256" key="2">
    <source>
        <dbReference type="SAM" id="SignalP"/>
    </source>
</evidence>
<dbReference type="PANTHER" id="PTHR19441">
    <property type="entry name" value="WHEY ACDIC PROTEIN WAP"/>
    <property type="match status" value="1"/>
</dbReference>
<dbReference type="GO" id="GO:0045087">
    <property type="term" value="P:innate immune response"/>
    <property type="evidence" value="ECO:0007669"/>
    <property type="project" value="TreeGrafter"/>
</dbReference>
<dbReference type="CDD" id="cd00199">
    <property type="entry name" value="WAP"/>
    <property type="match status" value="1"/>
</dbReference>
<keyword evidence="4" id="KW-1185">Reference proteome</keyword>